<dbReference type="Proteomes" id="UP000276133">
    <property type="component" value="Unassembled WGS sequence"/>
</dbReference>
<dbReference type="AlphaFoldDB" id="A0A3M7SL89"/>
<proteinExistence type="predicted"/>
<dbReference type="EMBL" id="REGN01001176">
    <property type="protein sequence ID" value="RNA36499.1"/>
    <property type="molecule type" value="Genomic_DNA"/>
</dbReference>
<protein>
    <submittedName>
        <fullName evidence="2">Uncharacterized protein</fullName>
    </submittedName>
</protein>
<name>A0A3M7SL89_BRAPC</name>
<feature type="chain" id="PRO_5018099962" evidence="1">
    <location>
        <begin position="19"/>
        <end position="202"/>
    </location>
</feature>
<accession>A0A3M7SL89</accession>
<keyword evidence="1" id="KW-0732">Signal</keyword>
<feature type="signal peptide" evidence="1">
    <location>
        <begin position="1"/>
        <end position="18"/>
    </location>
</feature>
<organism evidence="2 3">
    <name type="scientific">Brachionus plicatilis</name>
    <name type="common">Marine rotifer</name>
    <name type="synonym">Brachionus muelleri</name>
    <dbReference type="NCBI Taxonomy" id="10195"/>
    <lineage>
        <taxon>Eukaryota</taxon>
        <taxon>Metazoa</taxon>
        <taxon>Spiralia</taxon>
        <taxon>Gnathifera</taxon>
        <taxon>Rotifera</taxon>
        <taxon>Eurotatoria</taxon>
        <taxon>Monogononta</taxon>
        <taxon>Pseudotrocha</taxon>
        <taxon>Ploima</taxon>
        <taxon>Brachionidae</taxon>
        <taxon>Brachionus</taxon>
    </lineage>
</organism>
<reference evidence="2 3" key="1">
    <citation type="journal article" date="2018" name="Sci. Rep.">
        <title>Genomic signatures of local adaptation to the degree of environmental predictability in rotifers.</title>
        <authorList>
            <person name="Franch-Gras L."/>
            <person name="Hahn C."/>
            <person name="Garcia-Roger E.M."/>
            <person name="Carmona M.J."/>
            <person name="Serra M."/>
            <person name="Gomez A."/>
        </authorList>
    </citation>
    <scope>NUCLEOTIDE SEQUENCE [LARGE SCALE GENOMIC DNA]</scope>
    <source>
        <strain evidence="2">HYR1</strain>
    </source>
</reference>
<keyword evidence="3" id="KW-1185">Reference proteome</keyword>
<evidence type="ECO:0000256" key="1">
    <source>
        <dbReference type="SAM" id="SignalP"/>
    </source>
</evidence>
<sequence>MNFFNVIVFASTLLIVRCDTTSGPAVKVNKTLNDNKIQSVMGDLFSIVRQASNVKFSDLNKILTSLRSGFMGDEAVVNESTMEEDYDDMSERGFKEKRDLLDEEADDIVLLLRKALKSLLDNGSLAKSTTRRPDVSTNNMLKMTNVPEVLMAATQSSVSTESNAKSLGEQIGSNKFVKFLKMTLDTLLGDVKIDQDQKLFSN</sequence>
<comment type="caution">
    <text evidence="2">The sequence shown here is derived from an EMBL/GenBank/DDBJ whole genome shotgun (WGS) entry which is preliminary data.</text>
</comment>
<gene>
    <name evidence="2" type="ORF">BpHYR1_010453</name>
</gene>
<dbReference type="OrthoDB" id="10581861at2759"/>
<evidence type="ECO:0000313" key="2">
    <source>
        <dbReference type="EMBL" id="RNA36499.1"/>
    </source>
</evidence>
<evidence type="ECO:0000313" key="3">
    <source>
        <dbReference type="Proteomes" id="UP000276133"/>
    </source>
</evidence>